<evidence type="ECO:0000256" key="2">
    <source>
        <dbReference type="ARBA" id="ARBA00022475"/>
    </source>
</evidence>
<keyword evidence="3 7" id="KW-0812">Transmembrane</keyword>
<dbReference type="GO" id="GO:0005886">
    <property type="term" value="C:plasma membrane"/>
    <property type="evidence" value="ECO:0007669"/>
    <property type="project" value="UniProtKB-SubCell"/>
</dbReference>
<evidence type="ECO:0000313" key="11">
    <source>
        <dbReference type="Proteomes" id="UP000298179"/>
    </source>
</evidence>
<accession>A0A4Y8RHT3</accession>
<keyword evidence="11" id="KW-1185">Reference proteome</keyword>
<evidence type="ECO:0000256" key="1">
    <source>
        <dbReference type="ARBA" id="ARBA00004651"/>
    </source>
</evidence>
<feature type="coiled-coil region" evidence="6">
    <location>
        <begin position="362"/>
        <end position="427"/>
    </location>
</feature>
<keyword evidence="4 7" id="KW-1133">Transmembrane helix</keyword>
<feature type="coiled-coil region" evidence="6">
    <location>
        <begin position="625"/>
        <end position="652"/>
    </location>
</feature>
<dbReference type="EMBL" id="SOZD01000004">
    <property type="protein sequence ID" value="TFF21976.1"/>
    <property type="molecule type" value="Genomic_DNA"/>
</dbReference>
<evidence type="ECO:0000256" key="3">
    <source>
        <dbReference type="ARBA" id="ARBA00022692"/>
    </source>
</evidence>
<organism evidence="10 11">
    <name type="scientific">Jiella endophytica</name>
    <dbReference type="NCBI Taxonomy" id="2558362"/>
    <lineage>
        <taxon>Bacteria</taxon>
        <taxon>Pseudomonadati</taxon>
        <taxon>Pseudomonadota</taxon>
        <taxon>Alphaproteobacteria</taxon>
        <taxon>Hyphomicrobiales</taxon>
        <taxon>Aurantimonadaceae</taxon>
        <taxon>Jiella</taxon>
    </lineage>
</organism>
<dbReference type="PANTHER" id="PTHR32309">
    <property type="entry name" value="TYROSINE-PROTEIN KINASE"/>
    <property type="match status" value="1"/>
</dbReference>
<comment type="subcellular location">
    <subcellularLocation>
        <location evidence="1">Cell membrane</location>
        <topology evidence="1">Multi-pass membrane protein</topology>
    </subcellularLocation>
</comment>
<evidence type="ECO:0000313" key="10">
    <source>
        <dbReference type="EMBL" id="TFF21976.1"/>
    </source>
</evidence>
<evidence type="ECO:0000259" key="8">
    <source>
        <dbReference type="Pfam" id="PF02706"/>
    </source>
</evidence>
<keyword evidence="6" id="KW-0175">Coiled coil</keyword>
<dbReference type="PANTHER" id="PTHR32309:SF13">
    <property type="entry name" value="FERRIC ENTEROBACTIN TRANSPORT PROTEIN FEPE"/>
    <property type="match status" value="1"/>
</dbReference>
<gene>
    <name evidence="10" type="ORF">E3C22_15105</name>
</gene>
<dbReference type="InterPro" id="IPR003856">
    <property type="entry name" value="LPS_length_determ_N"/>
</dbReference>
<feature type="domain" description="Tyrosine-protein kinase G-rich" evidence="9">
    <location>
        <begin position="409"/>
        <end position="478"/>
    </location>
</feature>
<evidence type="ECO:0000256" key="7">
    <source>
        <dbReference type="SAM" id="Phobius"/>
    </source>
</evidence>
<dbReference type="InterPro" id="IPR032807">
    <property type="entry name" value="GNVR"/>
</dbReference>
<protein>
    <submittedName>
        <fullName evidence="10">Chain-length determining protein</fullName>
    </submittedName>
</protein>
<keyword evidence="5 7" id="KW-0472">Membrane</keyword>
<dbReference type="GO" id="GO:0004713">
    <property type="term" value="F:protein tyrosine kinase activity"/>
    <property type="evidence" value="ECO:0007669"/>
    <property type="project" value="TreeGrafter"/>
</dbReference>
<feature type="coiled-coil region" evidence="6">
    <location>
        <begin position="230"/>
        <end position="257"/>
    </location>
</feature>
<keyword evidence="2" id="KW-1003">Cell membrane</keyword>
<dbReference type="Pfam" id="PF02706">
    <property type="entry name" value="Wzz"/>
    <property type="match status" value="1"/>
</dbReference>
<evidence type="ECO:0000256" key="4">
    <source>
        <dbReference type="ARBA" id="ARBA00022989"/>
    </source>
</evidence>
<evidence type="ECO:0000256" key="5">
    <source>
        <dbReference type="ARBA" id="ARBA00023136"/>
    </source>
</evidence>
<dbReference type="Pfam" id="PF13807">
    <property type="entry name" value="GNVR"/>
    <property type="match status" value="1"/>
</dbReference>
<sequence length="660" mass="71896">MRLQSVMSMFAKPGLQESGRQSAPGAPMRAAPVTAGSGPLFDPMQVLLAMWSLRWLVIGLTLLGIAAGVLIALASPHKYTAVTEILLDPRDIKLVQNEVTPNGLPSDATLALIQSQISVIYSNTVLQRVIDKADLANDPDFSGKSDGLLSKLLAPFAGKEDPATVRRRQLMTLAALREALNVNRDAKSFVINLAVTTRDADKSAEIANLVADSFIDQLAKVQSDTAKRASDALSSRLTELRQRVVEAERAVETYKRENRLVGVGGRLVDDDYIVRINDQLAKARGETTALRVRAEQMRKASVDDVVKGTLPEELTSDSLARLRDSYSDLSQRVATLAATLGPRHPRLIAARDALDSVRDGIRRELERIVSSAQTELARAEQTDRELTAQVNDLKDKQLTTSASFVRLRELEREVDASRAVYEAFLLRARETGEQEQMSTANVHVISSATPPLDPSSTSRKLIVIASAIAGFVAGIGLAGAIALIKVLRRSLRQTRSPVRWEPEAEIVPAIEARELRPRAASRADDLAAEVRPTVHVPPERVTRRESARGARDPMAGRVAEAEAAFAAHLPPAPAAVIAAPDLTRREAITSLPPRSKSEREALREKLRTIAEEAHLDEQDGDEAAYAIYNEDIARLQNDILAVKRNLADARSRRNTGVAPA</sequence>
<dbReference type="InterPro" id="IPR050445">
    <property type="entry name" value="Bact_polysacc_biosynth/exp"/>
</dbReference>
<proteinExistence type="predicted"/>
<dbReference type="AlphaFoldDB" id="A0A4Y8RHT3"/>
<feature type="transmembrane region" description="Helical" evidence="7">
    <location>
        <begin position="53"/>
        <end position="74"/>
    </location>
</feature>
<name>A0A4Y8RHT3_9HYPH</name>
<evidence type="ECO:0000256" key="6">
    <source>
        <dbReference type="SAM" id="Coils"/>
    </source>
</evidence>
<feature type="transmembrane region" description="Helical" evidence="7">
    <location>
        <begin position="461"/>
        <end position="487"/>
    </location>
</feature>
<comment type="caution">
    <text evidence="10">The sequence shown here is derived from an EMBL/GenBank/DDBJ whole genome shotgun (WGS) entry which is preliminary data.</text>
</comment>
<dbReference type="OrthoDB" id="230260at2"/>
<evidence type="ECO:0000259" key="9">
    <source>
        <dbReference type="Pfam" id="PF13807"/>
    </source>
</evidence>
<reference evidence="10 11" key="1">
    <citation type="submission" date="2019-03" db="EMBL/GenBank/DDBJ databases">
        <title>Jiella endophytica sp. nov., a novel endophytic bacterium isolated from root of Ficus microcarpa Linn. f.</title>
        <authorList>
            <person name="Tuo L."/>
        </authorList>
    </citation>
    <scope>NUCLEOTIDE SEQUENCE [LARGE SCALE GENOMIC DNA]</scope>
    <source>
        <strain evidence="10 11">CBS5Q-3</strain>
    </source>
</reference>
<feature type="domain" description="Polysaccharide chain length determinant N-terminal" evidence="8">
    <location>
        <begin position="46"/>
        <end position="132"/>
    </location>
</feature>
<dbReference type="Proteomes" id="UP000298179">
    <property type="component" value="Unassembled WGS sequence"/>
</dbReference>